<keyword evidence="2" id="KW-1185">Reference proteome</keyword>
<accession>A0A067SQ34</accession>
<dbReference type="Proteomes" id="UP000027222">
    <property type="component" value="Unassembled WGS sequence"/>
</dbReference>
<dbReference type="HOGENOM" id="CLU_811451_0_0_1"/>
<evidence type="ECO:0000313" key="2">
    <source>
        <dbReference type="Proteomes" id="UP000027222"/>
    </source>
</evidence>
<organism evidence="1 2">
    <name type="scientific">Galerina marginata (strain CBS 339.88)</name>
    <dbReference type="NCBI Taxonomy" id="685588"/>
    <lineage>
        <taxon>Eukaryota</taxon>
        <taxon>Fungi</taxon>
        <taxon>Dikarya</taxon>
        <taxon>Basidiomycota</taxon>
        <taxon>Agaricomycotina</taxon>
        <taxon>Agaricomycetes</taxon>
        <taxon>Agaricomycetidae</taxon>
        <taxon>Agaricales</taxon>
        <taxon>Agaricineae</taxon>
        <taxon>Strophariaceae</taxon>
        <taxon>Galerina</taxon>
    </lineage>
</organism>
<proteinExistence type="predicted"/>
<protein>
    <submittedName>
        <fullName evidence="1">Uncharacterized protein</fullName>
    </submittedName>
</protein>
<reference evidence="2" key="1">
    <citation type="journal article" date="2014" name="Proc. Natl. Acad. Sci. U.S.A.">
        <title>Extensive sampling of basidiomycete genomes demonstrates inadequacy of the white-rot/brown-rot paradigm for wood decay fungi.</title>
        <authorList>
            <person name="Riley R."/>
            <person name="Salamov A.A."/>
            <person name="Brown D.W."/>
            <person name="Nagy L.G."/>
            <person name="Floudas D."/>
            <person name="Held B.W."/>
            <person name="Levasseur A."/>
            <person name="Lombard V."/>
            <person name="Morin E."/>
            <person name="Otillar R."/>
            <person name="Lindquist E.A."/>
            <person name="Sun H."/>
            <person name="LaButti K.M."/>
            <person name="Schmutz J."/>
            <person name="Jabbour D."/>
            <person name="Luo H."/>
            <person name="Baker S.E."/>
            <person name="Pisabarro A.G."/>
            <person name="Walton J.D."/>
            <person name="Blanchette R.A."/>
            <person name="Henrissat B."/>
            <person name="Martin F."/>
            <person name="Cullen D."/>
            <person name="Hibbett D.S."/>
            <person name="Grigoriev I.V."/>
        </authorList>
    </citation>
    <scope>NUCLEOTIDE SEQUENCE [LARGE SCALE GENOMIC DNA]</scope>
    <source>
        <strain evidence="2">CBS 339.88</strain>
    </source>
</reference>
<evidence type="ECO:0000313" key="1">
    <source>
        <dbReference type="EMBL" id="KDR68888.1"/>
    </source>
</evidence>
<gene>
    <name evidence="1" type="ORF">GALMADRAFT_215472</name>
</gene>
<dbReference type="AlphaFoldDB" id="A0A067SQ34"/>
<name>A0A067SQ34_GALM3</name>
<sequence>MDPSFQPFSRDKWVDEHANNRDDVVKAITDAKLSTRYRSSGLFATSPADFRHSNVVRSEGVPGGQYPFSMTNNGLNIKLPLARNRPVVIYLKKESRKDRDRLYLTGQGELSEQYTRFVVHDARYATNVETTPEDIYVKAVYLPPQTEFSTFRQNSSRYVFHLSITLSASTEPRYSVLEADHNPKFIEFDPPVHGRQALNALPDESFVAALRLGYEDRPTDQSIIVVGREQSKSNLWCTVLDYTPQSPTISTFLKDLTQSPTWTSLQSDPKKFDEDVVQLTSGYIISASIRPGARRQSARTVAPPAQVILDHQYLIVKVTTPATQHVDPSPASKKSTWFGLRA</sequence>
<dbReference type="EMBL" id="KL142405">
    <property type="protein sequence ID" value="KDR68888.1"/>
    <property type="molecule type" value="Genomic_DNA"/>
</dbReference>